<evidence type="ECO:0000256" key="2">
    <source>
        <dbReference type="ARBA" id="ARBA00023163"/>
    </source>
</evidence>
<evidence type="ECO:0000259" key="4">
    <source>
        <dbReference type="PROSITE" id="PS51099"/>
    </source>
</evidence>
<keyword evidence="1" id="KW-0805">Transcription regulation</keyword>
<dbReference type="PROSITE" id="PS51372">
    <property type="entry name" value="PRD_2"/>
    <property type="match status" value="2"/>
</dbReference>
<feature type="domain" description="PRD" evidence="5">
    <location>
        <begin position="188"/>
        <end position="297"/>
    </location>
</feature>
<dbReference type="Pfam" id="PF00359">
    <property type="entry name" value="PTS_EIIA_2"/>
    <property type="match status" value="1"/>
</dbReference>
<accession>A0ABS6TG61</accession>
<dbReference type="Pfam" id="PF02302">
    <property type="entry name" value="PTS_IIB"/>
    <property type="match status" value="1"/>
</dbReference>
<comment type="caution">
    <text evidence="6">The sequence shown here is derived from an EMBL/GenBank/DDBJ whole genome shotgun (WGS) entry which is preliminary data.</text>
</comment>
<keyword evidence="2" id="KW-0804">Transcription</keyword>
<dbReference type="InterPro" id="IPR050661">
    <property type="entry name" value="BglG_antiterminators"/>
</dbReference>
<dbReference type="InterPro" id="IPR011608">
    <property type="entry name" value="PRD"/>
</dbReference>
<dbReference type="PANTHER" id="PTHR30185:SF18">
    <property type="entry name" value="TRANSCRIPTIONAL REGULATOR MTLR"/>
    <property type="match status" value="1"/>
</dbReference>
<evidence type="ECO:0000259" key="3">
    <source>
        <dbReference type="PROSITE" id="PS51094"/>
    </source>
</evidence>
<dbReference type="InterPro" id="IPR002178">
    <property type="entry name" value="PTS_EIIA_type-2_dom"/>
</dbReference>
<feature type="domain" description="PTS EIIB type-2" evidence="4">
    <location>
        <begin position="408"/>
        <end position="497"/>
    </location>
</feature>
<evidence type="ECO:0000256" key="1">
    <source>
        <dbReference type="ARBA" id="ARBA00023015"/>
    </source>
</evidence>
<dbReference type="Proteomes" id="UP000774130">
    <property type="component" value="Unassembled WGS sequence"/>
</dbReference>
<gene>
    <name evidence="6" type="ORF">KUA55_14450</name>
</gene>
<dbReference type="Pfam" id="PF08279">
    <property type="entry name" value="HTH_11"/>
    <property type="match status" value="1"/>
</dbReference>
<dbReference type="PANTHER" id="PTHR30185">
    <property type="entry name" value="CRYPTIC BETA-GLUCOSIDE BGL OPERON ANTITERMINATOR"/>
    <property type="match status" value="1"/>
</dbReference>
<protein>
    <submittedName>
        <fullName evidence="6">BglG family transcription antiterminator</fullName>
    </submittedName>
</protein>
<dbReference type="RefSeq" id="WP_218327093.1">
    <property type="nucleotide sequence ID" value="NZ_JAHUZB010000006.1"/>
</dbReference>
<proteinExistence type="predicted"/>
<organism evidence="6 7">
    <name type="scientific">Enterococcus alishanensis</name>
    <dbReference type="NCBI Taxonomy" id="1303817"/>
    <lineage>
        <taxon>Bacteria</taxon>
        <taxon>Bacillati</taxon>
        <taxon>Bacillota</taxon>
        <taxon>Bacilli</taxon>
        <taxon>Lactobacillales</taxon>
        <taxon>Enterococcaceae</taxon>
        <taxon>Enterococcus</taxon>
    </lineage>
</organism>
<dbReference type="EMBL" id="JAHUZB010000006">
    <property type="protein sequence ID" value="MBV7391886.1"/>
    <property type="molecule type" value="Genomic_DNA"/>
</dbReference>
<dbReference type="Pfam" id="PF00874">
    <property type="entry name" value="PRD"/>
    <property type="match status" value="1"/>
</dbReference>
<evidence type="ECO:0000313" key="6">
    <source>
        <dbReference type="EMBL" id="MBV7391886.1"/>
    </source>
</evidence>
<evidence type="ECO:0000259" key="5">
    <source>
        <dbReference type="PROSITE" id="PS51372"/>
    </source>
</evidence>
<feature type="domain" description="PRD" evidence="5">
    <location>
        <begin position="300"/>
        <end position="407"/>
    </location>
</feature>
<dbReference type="InterPro" id="IPR003501">
    <property type="entry name" value="PTS_EIIB_2/3"/>
</dbReference>
<dbReference type="CDD" id="cd05568">
    <property type="entry name" value="PTS_IIB_bgl_like"/>
    <property type="match status" value="1"/>
</dbReference>
<reference evidence="6 7" key="1">
    <citation type="submission" date="2021-06" db="EMBL/GenBank/DDBJ databases">
        <title>Enterococcus alishanensis sp. nov., a novel lactic acid bacterium isolated from fresh coffee beans.</title>
        <authorList>
            <person name="Chen Y.-S."/>
        </authorList>
    </citation>
    <scope>NUCLEOTIDE SEQUENCE [LARGE SCALE GENOMIC DNA]</scope>
    <source>
        <strain evidence="6 7">ALS3</strain>
    </source>
</reference>
<name>A0ABS6TG61_9ENTE</name>
<dbReference type="PROSITE" id="PS51099">
    <property type="entry name" value="PTS_EIIB_TYPE_2"/>
    <property type="match status" value="1"/>
</dbReference>
<sequence length="652" mass="75434">MHGLTQRQSKFLNLLLKNESFVPIKDYAAILSISERTAHKDLKQLEIFVLSKKAVIEKVPRKGIFLTNKNYLEEAVSNQSEYQINEWNHSPFERQILIAKDLLIHSETLSYQLLSEKFLVSKTSIANDFLQIERMIKSSDVTLVSDNLGTRIVGKESNIQKAIKNFAYSIIEQADQANDFRLKFPELCYQFLAREMVEKITFLLQHNQNFNIEKLSDNYFQSLILSTSILLIRIKNGFHLEKQVYFLFEDVESLKTYLLTKELVDQLQSETDFKMTENDFDYLNKQLIAHGFEPKLKDFILKEQYDALVKKIIADMSISVKIDLTNDQQLYSNLMYHLISMIYRLKMNIPVKNPLLAEIKSEYSVLYSTTWLILTKVETELAIQIPEDEIAFIMIHFQGAIDRASKNKKILIVCPTGIGTSELIANRMRRILFPQDILEVVSLRTFYQRDLSNVDLVISPVKINQSSVPIVYVSALMSKEDLKKVSSMYLDLFYDQIEPQPVKKFVSLGKIIDARLIYLNKNFSSKEECIARISQDLLKFDLVTADFEKSIWEREKLGVTDLPTGAAIPHPPPEVVKESRLVVMTLEKSIRWHTRMINTILMICIAEEDLKSVKSMLSELYSIVESKKTIELLFFNKSKKAVFIELGGKIFD</sequence>
<evidence type="ECO:0000313" key="7">
    <source>
        <dbReference type="Proteomes" id="UP000774130"/>
    </source>
</evidence>
<dbReference type="InterPro" id="IPR013196">
    <property type="entry name" value="HTH_11"/>
</dbReference>
<keyword evidence="7" id="KW-1185">Reference proteome</keyword>
<feature type="domain" description="PTS EIIA type-2" evidence="3">
    <location>
        <begin position="510"/>
        <end position="650"/>
    </location>
</feature>
<dbReference type="InterPro" id="IPR013011">
    <property type="entry name" value="PTS_EIIB_2"/>
</dbReference>
<dbReference type="PROSITE" id="PS51094">
    <property type="entry name" value="PTS_EIIA_TYPE_2"/>
    <property type="match status" value="1"/>
</dbReference>